<evidence type="ECO:0000313" key="2">
    <source>
        <dbReference type="Proteomes" id="UP001501842"/>
    </source>
</evidence>
<dbReference type="PANTHER" id="PTHR43739">
    <property type="entry name" value="XYLOGLUCANASE (EUROFUNG)"/>
    <property type="match status" value="1"/>
</dbReference>
<organism evidence="1 2">
    <name type="scientific">Actinocorallia aurantiaca</name>
    <dbReference type="NCBI Taxonomy" id="46204"/>
    <lineage>
        <taxon>Bacteria</taxon>
        <taxon>Bacillati</taxon>
        <taxon>Actinomycetota</taxon>
        <taxon>Actinomycetes</taxon>
        <taxon>Streptosporangiales</taxon>
        <taxon>Thermomonosporaceae</taxon>
        <taxon>Actinocorallia</taxon>
    </lineage>
</organism>
<comment type="caution">
    <text evidence="1">The sequence shown here is derived from an EMBL/GenBank/DDBJ whole genome shotgun (WGS) entry which is preliminary data.</text>
</comment>
<dbReference type="InterPro" id="IPR015943">
    <property type="entry name" value="WD40/YVTN_repeat-like_dom_sf"/>
</dbReference>
<dbReference type="CDD" id="cd15482">
    <property type="entry name" value="Sialidase_non-viral"/>
    <property type="match status" value="2"/>
</dbReference>
<dbReference type="Proteomes" id="UP001501842">
    <property type="component" value="Unassembled WGS sequence"/>
</dbReference>
<gene>
    <name evidence="1" type="ORF">GCM10010439_42460</name>
</gene>
<dbReference type="PANTHER" id="PTHR43739:SF5">
    <property type="entry name" value="EXO-ALPHA-SIALIDASE"/>
    <property type="match status" value="1"/>
</dbReference>
<proteinExistence type="predicted"/>
<keyword evidence="2" id="KW-1185">Reference proteome</keyword>
<dbReference type="SUPFAM" id="SSF110296">
    <property type="entry name" value="Oligoxyloglucan reducing end-specific cellobiohydrolase"/>
    <property type="match status" value="1"/>
</dbReference>
<name>A0ABP6GTE6_9ACTN</name>
<reference evidence="2" key="1">
    <citation type="journal article" date="2019" name="Int. J. Syst. Evol. Microbiol.">
        <title>The Global Catalogue of Microorganisms (GCM) 10K type strain sequencing project: providing services to taxonomists for standard genome sequencing and annotation.</title>
        <authorList>
            <consortium name="The Broad Institute Genomics Platform"/>
            <consortium name="The Broad Institute Genome Sequencing Center for Infectious Disease"/>
            <person name="Wu L."/>
            <person name="Ma J."/>
        </authorList>
    </citation>
    <scope>NUCLEOTIDE SEQUENCE [LARGE SCALE GENOMIC DNA]</scope>
    <source>
        <strain evidence="2">JCM 8201</strain>
    </source>
</reference>
<accession>A0ABP6GTE6</accession>
<dbReference type="RefSeq" id="WP_344452317.1">
    <property type="nucleotide sequence ID" value="NZ_BAAATZ010000017.1"/>
</dbReference>
<sequence length="352" mass="38208">MSVLLAIGTVKGLFLARSEDRRTWEVEEPRFPMSEVYSLCFDGTRLLAGLSDPVYGPVVAAGEDFGAAWSELGRPVFPEETGTSLERVWQLAVGPSGRLYAGTQPSALFTSDDGGGTFELVEPLWDHPHRPFWEAGFGGQAIHTILPHPDDPSEVLVAMSTGGVYRTRDGGGSWTASNTGVQASFLPDPSPEFGQCVHKVARDCGDPRRLYLQNHGGVYRSDDDGSTWESIADGLPGDFGFAMVAHPHRPGTIYTFPINGDERGRYPCDHRCRVFRSRDAGSSWEALTEGLPREPFYPTILRDAMCADDAAPVGIYFGSRSGEVFASADEGDTWTTVAAHLPDVCCVRATTV</sequence>
<evidence type="ECO:0000313" key="1">
    <source>
        <dbReference type="EMBL" id="GAA2730156.1"/>
    </source>
</evidence>
<dbReference type="EMBL" id="BAAATZ010000017">
    <property type="protein sequence ID" value="GAA2730156.1"/>
    <property type="molecule type" value="Genomic_DNA"/>
</dbReference>
<dbReference type="Gene3D" id="2.130.10.10">
    <property type="entry name" value="YVTN repeat-like/Quinoprotein amine dehydrogenase"/>
    <property type="match status" value="1"/>
</dbReference>
<protein>
    <submittedName>
        <fullName evidence="1">Exo-alpha-sialidase</fullName>
    </submittedName>
</protein>
<dbReference type="InterPro" id="IPR052025">
    <property type="entry name" value="Xyloglucanase_GH74"/>
</dbReference>